<dbReference type="EMBL" id="CP157804">
    <property type="protein sequence ID" value="XBQ23652.1"/>
    <property type="molecule type" value="Genomic_DNA"/>
</dbReference>
<evidence type="ECO:0000256" key="1">
    <source>
        <dbReference type="SAM" id="Phobius"/>
    </source>
</evidence>
<dbReference type="AlphaFoldDB" id="A0AAU7MZH4"/>
<dbReference type="RefSeq" id="WP_349352136.1">
    <property type="nucleotide sequence ID" value="NZ_CP157804.1"/>
</dbReference>
<protein>
    <submittedName>
        <fullName evidence="3">Uncharacterized protein</fullName>
    </submittedName>
</protein>
<evidence type="ECO:0000313" key="3">
    <source>
        <dbReference type="EMBL" id="XBQ23652.1"/>
    </source>
</evidence>
<proteinExistence type="predicted"/>
<name>A0AAU7MZH4_9FLAO</name>
<gene>
    <name evidence="3" type="ORF">ABNE31_01760</name>
</gene>
<dbReference type="KEGG" id="fld:ABNE31_01760"/>
<keyword evidence="1" id="KW-0472">Membrane</keyword>
<organism evidence="3">
    <name type="scientific">Flagellimonas sp. MMG031</name>
    <dbReference type="NCBI Taxonomy" id="3158549"/>
    <lineage>
        <taxon>Bacteria</taxon>
        <taxon>Pseudomonadati</taxon>
        <taxon>Bacteroidota</taxon>
        <taxon>Flavobacteriia</taxon>
        <taxon>Flavobacteriales</taxon>
        <taxon>Flavobacteriaceae</taxon>
        <taxon>Flagellimonas</taxon>
    </lineage>
</organism>
<feature type="chain" id="PRO_5044020344" evidence="2">
    <location>
        <begin position="22"/>
        <end position="130"/>
    </location>
</feature>
<accession>A0AAU7MZH4</accession>
<reference evidence="3" key="1">
    <citation type="submission" date="2024-05" db="EMBL/GenBank/DDBJ databases">
        <title>Draft Genome Sequences of Flagellimonas sp. MMG031 and Marinobacter sp. MMG032 Isolated from the dinoflagellate Symbiodinium pilosum.</title>
        <authorList>
            <person name="Shikuma N.J."/>
            <person name="Farrell M.V."/>
        </authorList>
    </citation>
    <scope>NUCLEOTIDE SEQUENCE</scope>
    <source>
        <strain evidence="3">MMG031</strain>
    </source>
</reference>
<keyword evidence="2" id="KW-0732">Signal</keyword>
<feature type="signal peptide" evidence="2">
    <location>
        <begin position="1"/>
        <end position="21"/>
    </location>
</feature>
<evidence type="ECO:0000256" key="2">
    <source>
        <dbReference type="SAM" id="SignalP"/>
    </source>
</evidence>
<keyword evidence="1" id="KW-0812">Transmembrane</keyword>
<feature type="transmembrane region" description="Helical" evidence="1">
    <location>
        <begin position="67"/>
        <end position="88"/>
    </location>
</feature>
<keyword evidence="1" id="KW-1133">Transmembrane helix</keyword>
<sequence>MKSKIVFTAAVLFFGLTHSCAQDFSPKQQQRLEEWGLNHTYLLAQSEANEQQLLDILNENRKRKNNLVMGAGFAGLGLLFLTTGSIIFNQDSDCNDTHICENTGQVIVGGGLMALGTFEVGYPCPYFYLP</sequence>